<accession>A0A850EPP0</accession>
<evidence type="ECO:0000313" key="2">
    <source>
        <dbReference type="EMBL" id="NUU61710.1"/>
    </source>
</evidence>
<evidence type="ECO:0000313" key="3">
    <source>
        <dbReference type="Proteomes" id="UP000564806"/>
    </source>
</evidence>
<keyword evidence="3" id="KW-1185">Reference proteome</keyword>
<organism evidence="2 3">
    <name type="scientific">Paenibacillus agri</name>
    <dbReference type="NCBI Taxonomy" id="2744309"/>
    <lineage>
        <taxon>Bacteria</taxon>
        <taxon>Bacillati</taxon>
        <taxon>Bacillota</taxon>
        <taxon>Bacilli</taxon>
        <taxon>Bacillales</taxon>
        <taxon>Paenibacillaceae</taxon>
        <taxon>Paenibacillus</taxon>
    </lineage>
</organism>
<evidence type="ECO:0000256" key="1">
    <source>
        <dbReference type="SAM" id="Phobius"/>
    </source>
</evidence>
<protein>
    <submittedName>
        <fullName evidence="2">Uncharacterized protein</fullName>
    </submittedName>
</protein>
<sequence length="82" mass="9180">MTLTTIVVGFCSLAIAAFELPPLIKKGWAREALIFIVMLVAGAIVSIVALKEIQTPSPMRVPELIYKPLYQWMQHILQVKDD</sequence>
<keyword evidence="1" id="KW-0472">Membrane</keyword>
<dbReference type="EMBL" id="JABWCS010000210">
    <property type="protein sequence ID" value="NUU61710.1"/>
    <property type="molecule type" value="Genomic_DNA"/>
</dbReference>
<keyword evidence="1" id="KW-1133">Transmembrane helix</keyword>
<dbReference type="Proteomes" id="UP000564806">
    <property type="component" value="Unassembled WGS sequence"/>
</dbReference>
<keyword evidence="1" id="KW-0812">Transmembrane</keyword>
<dbReference type="AlphaFoldDB" id="A0A850EPP0"/>
<dbReference type="RefSeq" id="WP_175372212.1">
    <property type="nucleotide sequence ID" value="NZ_JABWCS010000210.1"/>
</dbReference>
<name>A0A850EPP0_9BACL</name>
<feature type="transmembrane region" description="Helical" evidence="1">
    <location>
        <begin position="32"/>
        <end position="50"/>
    </location>
</feature>
<gene>
    <name evidence="2" type="ORF">HPT30_15305</name>
</gene>
<proteinExistence type="predicted"/>
<comment type="caution">
    <text evidence="2">The sequence shown here is derived from an EMBL/GenBank/DDBJ whole genome shotgun (WGS) entry which is preliminary data.</text>
</comment>
<reference evidence="2" key="1">
    <citation type="submission" date="2020-06" db="EMBL/GenBank/DDBJ databases">
        <title>Paenibacillus sp. nov., isolated from soil.</title>
        <authorList>
            <person name="Seo Y.L."/>
        </authorList>
    </citation>
    <scope>NUCLEOTIDE SEQUENCE [LARGE SCALE GENOMIC DNA]</scope>
    <source>
        <strain evidence="2">JW14</strain>
    </source>
</reference>